<dbReference type="Pfam" id="PF23237">
    <property type="entry name" value="HYR_4C"/>
    <property type="match status" value="1"/>
</dbReference>
<reference evidence="3" key="1">
    <citation type="journal article" date="2019" name="Int. J. Syst. Evol. Microbiol.">
        <title>The Global Catalogue of Microorganisms (GCM) 10K type strain sequencing project: providing services to taxonomists for standard genome sequencing and annotation.</title>
        <authorList>
            <consortium name="The Broad Institute Genomics Platform"/>
            <consortium name="The Broad Institute Genome Sequencing Center for Infectious Disease"/>
            <person name="Wu L."/>
            <person name="Ma J."/>
        </authorList>
    </citation>
    <scope>NUCLEOTIDE SEQUENCE [LARGE SCALE GENOMIC DNA]</scope>
    <source>
        <strain evidence="3">KCTC 42107</strain>
    </source>
</reference>
<sequence>GVITYTKTSGEFTRGDCDNSGTYTNTWTATDGCNNTSLVFTQVITIEDTQIPIWSTESVALNVTLECSDTEGLATAQSQAPVAADNCGGVISYTKTSGEFTRGDCDNSGTYTNIWTATDGCNNTSLVFTQVITIEDTQVPIWSTESVALNITLECSDTEGLLNAQAQAPVATDNCGGVITYTKTSGSFVAGACTNAGTYTNTWIANDGCGNSSVEFTQIITLEDTTSPTFIGNLPTDITVSCDEVPVPATLVTSDNCNSENVSVTYNESIISTECKSDYSLIREWIASDCAGNTTSYTQTITVRDTTPPTGTAPEDLYLQDVSDIPDASPSAVTNVMDNCSDTVDISVTDEDNGGVGCADDPYIITRTFILSDCSGNTTTLVQTITVILSDLNVQRVSGTACNQDTVQVDLNSYLPNDIPAGGTWRGTNNSLNVDRGLLDVFGLQAGIYEFEYIKLAEICPSLFMSLRVNENCKVVECEPILVHNAFSPNGDNINEKFVIDNIDNTTCYPDNTVEIYNRWGILVFETRNYNNTTNAFEGISKGRTTISQAEGLPTGTYFYILNYSSVDGNGTIQTHNKSGYLFLSR</sequence>
<proteinExistence type="predicted"/>
<evidence type="ECO:0000313" key="2">
    <source>
        <dbReference type="EMBL" id="MFD2602764.1"/>
    </source>
</evidence>
<name>A0ABW5NV65_9FLAO</name>
<organism evidence="2 3">
    <name type="scientific">Flavobacterium suzhouense</name>
    <dbReference type="NCBI Taxonomy" id="1529638"/>
    <lineage>
        <taxon>Bacteria</taxon>
        <taxon>Pseudomonadati</taxon>
        <taxon>Bacteroidota</taxon>
        <taxon>Flavobacteriia</taxon>
        <taxon>Flavobacteriales</taxon>
        <taxon>Flavobacteriaceae</taxon>
        <taxon>Flavobacterium</taxon>
    </lineage>
</organism>
<dbReference type="Proteomes" id="UP001597480">
    <property type="component" value="Unassembled WGS sequence"/>
</dbReference>
<feature type="non-terminal residue" evidence="2">
    <location>
        <position position="1"/>
    </location>
</feature>
<evidence type="ECO:0000313" key="3">
    <source>
        <dbReference type="Proteomes" id="UP001597480"/>
    </source>
</evidence>
<feature type="domain" description="HYR-like" evidence="1">
    <location>
        <begin position="235"/>
        <end position="303"/>
    </location>
</feature>
<accession>A0ABW5NV65</accession>
<evidence type="ECO:0000259" key="1">
    <source>
        <dbReference type="Pfam" id="PF23237"/>
    </source>
</evidence>
<dbReference type="EMBL" id="JBHUMD010000026">
    <property type="protein sequence ID" value="MFD2602764.1"/>
    <property type="molecule type" value="Genomic_DNA"/>
</dbReference>
<dbReference type="RefSeq" id="WP_379821200.1">
    <property type="nucleotide sequence ID" value="NZ_JBHUMD010000026.1"/>
</dbReference>
<keyword evidence="3" id="KW-1185">Reference proteome</keyword>
<protein>
    <submittedName>
        <fullName evidence="2">Gliding motility-associated C-terminal domain-containing protein</fullName>
    </submittedName>
</protein>
<comment type="caution">
    <text evidence="2">The sequence shown here is derived from an EMBL/GenBank/DDBJ whole genome shotgun (WGS) entry which is preliminary data.</text>
</comment>
<dbReference type="InterPro" id="IPR057078">
    <property type="entry name" value="HYR-4C"/>
</dbReference>
<dbReference type="Pfam" id="PF13585">
    <property type="entry name" value="CHU_C"/>
    <property type="match status" value="1"/>
</dbReference>
<gene>
    <name evidence="2" type="ORF">ACFSR3_11905</name>
</gene>